<evidence type="ECO:0000259" key="10">
    <source>
        <dbReference type="Pfam" id="PF01545"/>
    </source>
</evidence>
<dbReference type="SUPFAM" id="SSF161111">
    <property type="entry name" value="Cation efflux protein transmembrane domain-like"/>
    <property type="match status" value="1"/>
</dbReference>
<evidence type="ECO:0000256" key="1">
    <source>
        <dbReference type="ARBA" id="ARBA00004141"/>
    </source>
</evidence>
<feature type="transmembrane region" description="Helical" evidence="9">
    <location>
        <begin position="85"/>
        <end position="109"/>
    </location>
</feature>
<evidence type="ECO:0000256" key="5">
    <source>
        <dbReference type="ARBA" id="ARBA00022692"/>
    </source>
</evidence>
<evidence type="ECO:0000313" key="11">
    <source>
        <dbReference type="EMBL" id="RPJ67998.1"/>
    </source>
</evidence>
<feature type="transmembrane region" description="Helical" evidence="9">
    <location>
        <begin position="115"/>
        <end position="135"/>
    </location>
</feature>
<feature type="transmembrane region" description="Helical" evidence="9">
    <location>
        <begin position="190"/>
        <end position="208"/>
    </location>
</feature>
<dbReference type="Pfam" id="PF01545">
    <property type="entry name" value="Cation_efflux"/>
    <property type="match status" value="1"/>
</dbReference>
<evidence type="ECO:0000256" key="8">
    <source>
        <dbReference type="ARBA" id="ARBA00023136"/>
    </source>
</evidence>
<keyword evidence="4" id="KW-0408">Iron</keyword>
<feature type="transmembrane region" description="Helical" evidence="9">
    <location>
        <begin position="12"/>
        <end position="33"/>
    </location>
</feature>
<dbReference type="PANTHER" id="PTHR43840:SF15">
    <property type="entry name" value="MITOCHONDRIAL METAL TRANSPORTER 1-RELATED"/>
    <property type="match status" value="1"/>
</dbReference>
<dbReference type="InterPro" id="IPR002524">
    <property type="entry name" value="Cation_efflux"/>
</dbReference>
<reference evidence="11 12" key="1">
    <citation type="submission" date="2018-11" db="EMBL/GenBank/DDBJ databases">
        <authorList>
            <person name="Ye M.-Q."/>
            <person name="Du Z.-J."/>
        </authorList>
    </citation>
    <scope>NUCLEOTIDE SEQUENCE [LARGE SCALE GENOMIC DNA]</scope>
    <source>
        <strain evidence="11 12">U0105</strain>
    </source>
</reference>
<dbReference type="InterPro" id="IPR058533">
    <property type="entry name" value="Cation_efflux_TM"/>
</dbReference>
<feature type="domain" description="Cation efflux protein transmembrane" evidence="10">
    <location>
        <begin position="15"/>
        <end position="208"/>
    </location>
</feature>
<comment type="similarity">
    <text evidence="2">Belongs to the cation diffusion facilitator (CDF) transporter (TC 2.A.4) family. FieF subfamily.</text>
</comment>
<keyword evidence="6" id="KW-0864">Zinc transport</keyword>
<evidence type="ECO:0000256" key="9">
    <source>
        <dbReference type="SAM" id="Phobius"/>
    </source>
</evidence>
<feature type="transmembrane region" description="Helical" evidence="9">
    <location>
        <begin position="45"/>
        <end position="64"/>
    </location>
</feature>
<dbReference type="PANTHER" id="PTHR43840">
    <property type="entry name" value="MITOCHONDRIAL METAL TRANSPORTER 1-RELATED"/>
    <property type="match status" value="1"/>
</dbReference>
<dbReference type="AlphaFoldDB" id="A0A3N5ZDB3"/>
<evidence type="ECO:0000256" key="7">
    <source>
        <dbReference type="ARBA" id="ARBA00022989"/>
    </source>
</evidence>
<keyword evidence="8 9" id="KW-0472">Membrane</keyword>
<accession>A0A3N5ZDB3</accession>
<sequence>MVVGVCQQQEKNLLRLSFVAAGVFVILAFGFAILSDSGAILFDGIYSLIAFFMALLTLKVSDLVDLPDDDRFHFGYTAIEPTLNLFKALIIIVGCLYAVVSSISALMAGGTEAEYGVGIIYGVVATVSCLGISLFMRLKGSHIRSDLVAVDSHTWLVDGVLSASILLGFLIAYFFERNGLSHWSPFVDPVLLVGLGIAMLPVPVKIMLERLNEVIHKAPPEKVTKAIEKRLTHTLTDVPYRHVEVRISKAGRNIYLLVHIIVAPSFSVKTIAELDTIRKRCEEEMQAWEPAIVMDILFVSDPKLAD</sequence>
<dbReference type="InterPro" id="IPR027469">
    <property type="entry name" value="Cation_efflux_TMD_sf"/>
</dbReference>
<comment type="subcellular location">
    <subcellularLocation>
        <location evidence="1">Membrane</location>
        <topology evidence="1">Multi-pass membrane protein</topology>
    </subcellularLocation>
</comment>
<dbReference type="Gene3D" id="1.20.1510.10">
    <property type="entry name" value="Cation efflux protein transmembrane domain"/>
    <property type="match status" value="1"/>
</dbReference>
<feature type="transmembrane region" description="Helical" evidence="9">
    <location>
        <begin position="155"/>
        <end position="175"/>
    </location>
</feature>
<proteinExistence type="inferred from homology"/>
<keyword evidence="6" id="KW-0406">Ion transport</keyword>
<comment type="caution">
    <text evidence="11">The sequence shown here is derived from an EMBL/GenBank/DDBJ whole genome shotgun (WGS) entry which is preliminary data.</text>
</comment>
<evidence type="ECO:0000313" key="12">
    <source>
        <dbReference type="Proteomes" id="UP000275281"/>
    </source>
</evidence>
<dbReference type="GO" id="GO:0015341">
    <property type="term" value="F:zinc efflux antiporter activity"/>
    <property type="evidence" value="ECO:0007669"/>
    <property type="project" value="TreeGrafter"/>
</dbReference>
<dbReference type="GO" id="GO:0015086">
    <property type="term" value="F:cadmium ion transmembrane transporter activity"/>
    <property type="evidence" value="ECO:0007669"/>
    <property type="project" value="TreeGrafter"/>
</dbReference>
<protein>
    <submittedName>
        <fullName evidence="11">Cation diffusion facilitator family transporter</fullName>
    </submittedName>
</protein>
<dbReference type="Proteomes" id="UP000275281">
    <property type="component" value="Unassembled WGS sequence"/>
</dbReference>
<keyword evidence="4" id="KW-0410">Iron transport</keyword>
<gene>
    <name evidence="11" type="ORF">DRW07_00865</name>
</gene>
<keyword evidence="6" id="KW-0862">Zinc</keyword>
<keyword evidence="3" id="KW-0813">Transport</keyword>
<keyword evidence="12" id="KW-1185">Reference proteome</keyword>
<dbReference type="EMBL" id="RPOK01000001">
    <property type="protein sequence ID" value="RPJ67998.1"/>
    <property type="molecule type" value="Genomic_DNA"/>
</dbReference>
<dbReference type="RefSeq" id="WP_124026000.1">
    <property type="nucleotide sequence ID" value="NZ_JBHRSN010000005.1"/>
</dbReference>
<evidence type="ECO:0000256" key="6">
    <source>
        <dbReference type="ARBA" id="ARBA00022906"/>
    </source>
</evidence>
<dbReference type="NCBIfam" id="TIGR01297">
    <property type="entry name" value="CDF"/>
    <property type="match status" value="1"/>
</dbReference>
<dbReference type="GO" id="GO:0015093">
    <property type="term" value="F:ferrous iron transmembrane transporter activity"/>
    <property type="evidence" value="ECO:0007669"/>
    <property type="project" value="TreeGrafter"/>
</dbReference>
<evidence type="ECO:0000256" key="3">
    <source>
        <dbReference type="ARBA" id="ARBA00022448"/>
    </source>
</evidence>
<keyword evidence="5 9" id="KW-0812">Transmembrane</keyword>
<dbReference type="GO" id="GO:0005886">
    <property type="term" value="C:plasma membrane"/>
    <property type="evidence" value="ECO:0007669"/>
    <property type="project" value="TreeGrafter"/>
</dbReference>
<name>A0A3N5ZDB3_9ALTE</name>
<dbReference type="GO" id="GO:0006882">
    <property type="term" value="P:intracellular zinc ion homeostasis"/>
    <property type="evidence" value="ECO:0007669"/>
    <property type="project" value="TreeGrafter"/>
</dbReference>
<evidence type="ECO:0000256" key="4">
    <source>
        <dbReference type="ARBA" id="ARBA00022496"/>
    </source>
</evidence>
<dbReference type="InterPro" id="IPR050291">
    <property type="entry name" value="CDF_Transporter"/>
</dbReference>
<dbReference type="OrthoDB" id="268546at2"/>
<keyword evidence="7 9" id="KW-1133">Transmembrane helix</keyword>
<organism evidence="11 12">
    <name type="scientific">Alteromonas sediminis</name>
    <dbReference type="NCBI Taxonomy" id="2259342"/>
    <lineage>
        <taxon>Bacteria</taxon>
        <taxon>Pseudomonadati</taxon>
        <taxon>Pseudomonadota</taxon>
        <taxon>Gammaproteobacteria</taxon>
        <taxon>Alteromonadales</taxon>
        <taxon>Alteromonadaceae</taxon>
        <taxon>Alteromonas/Salinimonas group</taxon>
        <taxon>Alteromonas</taxon>
    </lineage>
</organism>
<evidence type="ECO:0000256" key="2">
    <source>
        <dbReference type="ARBA" id="ARBA00010212"/>
    </source>
</evidence>